<sequence length="72" mass="8093">MEAINHRLADAEISLHLSEVKGPVMDSLDRISFPDELYGKVFLSHDKAMAHLKKLTEISPEGEDHRLARGLI</sequence>
<accession>A0A074N0C2</accession>
<reference evidence="1 2" key="1">
    <citation type="submission" date="2014-04" db="EMBL/GenBank/DDBJ databases">
        <title>A comprehensive comparison of genomes of Erythrobacter spp. strains.</title>
        <authorList>
            <person name="Zheng Q."/>
        </authorList>
    </citation>
    <scope>NUCLEOTIDE SEQUENCE [LARGE SCALE GENOMIC DNA]</scope>
    <source>
        <strain evidence="1 2">DSM 6997</strain>
    </source>
</reference>
<evidence type="ECO:0000313" key="1">
    <source>
        <dbReference type="EMBL" id="KEO91362.1"/>
    </source>
</evidence>
<dbReference type="AlphaFoldDB" id="A0A074N0C2"/>
<keyword evidence="2" id="KW-1185">Reference proteome</keyword>
<dbReference type="STRING" id="1044.EH31_01485"/>
<name>A0A074N0C2_ERYLO</name>
<dbReference type="RefSeq" id="WP_034957645.1">
    <property type="nucleotide sequence ID" value="NZ_JMIW01000001.1"/>
</dbReference>
<evidence type="ECO:0000313" key="2">
    <source>
        <dbReference type="Proteomes" id="UP000027647"/>
    </source>
</evidence>
<dbReference type="eggNOG" id="COG0659">
    <property type="taxonomic scope" value="Bacteria"/>
</dbReference>
<gene>
    <name evidence="1" type="ORF">EH31_01485</name>
</gene>
<dbReference type="EMBL" id="JMIW01000001">
    <property type="protein sequence ID" value="KEO91362.1"/>
    <property type="molecule type" value="Genomic_DNA"/>
</dbReference>
<dbReference type="Proteomes" id="UP000027647">
    <property type="component" value="Unassembled WGS sequence"/>
</dbReference>
<comment type="caution">
    <text evidence="1">The sequence shown here is derived from an EMBL/GenBank/DDBJ whole genome shotgun (WGS) entry which is preliminary data.</text>
</comment>
<proteinExistence type="predicted"/>
<organism evidence="1 2">
    <name type="scientific">Erythrobacter longus</name>
    <dbReference type="NCBI Taxonomy" id="1044"/>
    <lineage>
        <taxon>Bacteria</taxon>
        <taxon>Pseudomonadati</taxon>
        <taxon>Pseudomonadota</taxon>
        <taxon>Alphaproteobacteria</taxon>
        <taxon>Sphingomonadales</taxon>
        <taxon>Erythrobacteraceae</taxon>
        <taxon>Erythrobacter/Porphyrobacter group</taxon>
        <taxon>Erythrobacter</taxon>
    </lineage>
</organism>
<protein>
    <submittedName>
        <fullName evidence="1">Uncharacterized protein</fullName>
    </submittedName>
</protein>